<evidence type="ECO:0000256" key="10">
    <source>
        <dbReference type="PROSITE-ProRule" id="PRU01360"/>
    </source>
</evidence>
<keyword evidence="5 12" id="KW-0732">Signal</keyword>
<keyword evidence="8 10" id="KW-0472">Membrane</keyword>
<keyword evidence="15" id="KW-0675">Receptor</keyword>
<dbReference type="Gene3D" id="2.40.170.20">
    <property type="entry name" value="TonB-dependent receptor, beta-barrel domain"/>
    <property type="match status" value="1"/>
</dbReference>
<accession>A0ABT8SKG8</accession>
<keyword evidence="6" id="KW-0406">Ion transport</keyword>
<dbReference type="CDD" id="cd01347">
    <property type="entry name" value="ligand_gated_channel"/>
    <property type="match status" value="1"/>
</dbReference>
<evidence type="ECO:0000313" key="16">
    <source>
        <dbReference type="Proteomes" id="UP001169063"/>
    </source>
</evidence>
<keyword evidence="4 10" id="KW-0812">Transmembrane</keyword>
<keyword evidence="16" id="KW-1185">Reference proteome</keyword>
<evidence type="ECO:0000256" key="2">
    <source>
        <dbReference type="ARBA" id="ARBA00022448"/>
    </source>
</evidence>
<evidence type="ECO:0000259" key="13">
    <source>
        <dbReference type="Pfam" id="PF00593"/>
    </source>
</evidence>
<feature type="signal peptide" evidence="12">
    <location>
        <begin position="1"/>
        <end position="20"/>
    </location>
</feature>
<dbReference type="InterPro" id="IPR000531">
    <property type="entry name" value="Beta-barrel_TonB"/>
</dbReference>
<feature type="domain" description="TonB-dependent receptor-like beta-barrel" evidence="13">
    <location>
        <begin position="179"/>
        <end position="578"/>
    </location>
</feature>
<feature type="domain" description="TonB-dependent receptor plug" evidence="14">
    <location>
        <begin position="43"/>
        <end position="147"/>
    </location>
</feature>
<evidence type="ECO:0000256" key="7">
    <source>
        <dbReference type="ARBA" id="ARBA00023077"/>
    </source>
</evidence>
<sequence length="604" mass="63374">MTRTLLCAAALAALTLPAAAQDPATGVAEIIVTATRLPAVALDTPGARVIDEDDIQRRGAVFAADVLADVPGLSVYRSGPGGVTSVRMRGAGQDKSLILVDGVPLNDASQPAGGFDFAGLDLGDVRRIEVLSGPQSSLWGSDAIGGVIAFTTREPDGLAAELEAGAYNTRRGRISAGVADADRAVGVYASRFETDGVSAADGGLETDPSENTTVGLNARKALSAAFSLDARLRWSDSFAQLDGFGPVDDPNEAAATENLSGHVRLSADRVAGLDHQLTLAASRIDRDSRGAFPAVYGGDRRIVRWQAMRSDRDAPLDYTFGLEREEVEADLNGNLGDQTLNAAFGVARWAASERLALTLGLRHDDISGVGAETTGRASAAFELGGGWVLSGAYGTGFKAPSVAQALCDFCFVLPGTMIAALRPESARGGEIALAHASPDGRWTGRATLYRLEVEDQIDGFFDPGTFEFYYVNIDRTRTNGLELEGRADLGRGLDLTLAYAFTDAVDEATGVPILRVPEHAGSATLAWAGERLSGALTVRAESEMPDAAGTRDGFVVANLTAGYALTSRVDLTLRAENLGDAGYQQLHGFGEPGRSAWAGVRLRW</sequence>
<comment type="similarity">
    <text evidence="10 11">Belongs to the TonB-dependent receptor family.</text>
</comment>
<evidence type="ECO:0000256" key="3">
    <source>
        <dbReference type="ARBA" id="ARBA00022452"/>
    </source>
</evidence>
<name>A0ABT8SKG8_9CAUL</name>
<dbReference type="PROSITE" id="PS52016">
    <property type="entry name" value="TONB_DEPENDENT_REC_3"/>
    <property type="match status" value="1"/>
</dbReference>
<dbReference type="EMBL" id="JAUKTR010000002">
    <property type="protein sequence ID" value="MDO1559049.1"/>
    <property type="molecule type" value="Genomic_DNA"/>
</dbReference>
<dbReference type="PANTHER" id="PTHR30069:SF53">
    <property type="entry name" value="COLICIN I RECEPTOR-RELATED"/>
    <property type="match status" value="1"/>
</dbReference>
<feature type="chain" id="PRO_5047178154" evidence="12">
    <location>
        <begin position="21"/>
        <end position="604"/>
    </location>
</feature>
<evidence type="ECO:0000256" key="9">
    <source>
        <dbReference type="ARBA" id="ARBA00023237"/>
    </source>
</evidence>
<dbReference type="RefSeq" id="WP_302109476.1">
    <property type="nucleotide sequence ID" value="NZ_JAUKTR010000002.1"/>
</dbReference>
<dbReference type="Pfam" id="PF07715">
    <property type="entry name" value="Plug"/>
    <property type="match status" value="1"/>
</dbReference>
<evidence type="ECO:0000259" key="14">
    <source>
        <dbReference type="Pfam" id="PF07715"/>
    </source>
</evidence>
<gene>
    <name evidence="15" type="ORF">Q0812_06360</name>
</gene>
<comment type="caution">
    <text evidence="15">The sequence shown here is derived from an EMBL/GenBank/DDBJ whole genome shotgun (WGS) entry which is preliminary data.</text>
</comment>
<evidence type="ECO:0000256" key="6">
    <source>
        <dbReference type="ARBA" id="ARBA00023065"/>
    </source>
</evidence>
<comment type="subcellular location">
    <subcellularLocation>
        <location evidence="1 10">Cell outer membrane</location>
        <topology evidence="1 10">Multi-pass membrane protein</topology>
    </subcellularLocation>
</comment>
<dbReference type="InterPro" id="IPR036942">
    <property type="entry name" value="Beta-barrel_TonB_sf"/>
</dbReference>
<dbReference type="PANTHER" id="PTHR30069">
    <property type="entry name" value="TONB-DEPENDENT OUTER MEMBRANE RECEPTOR"/>
    <property type="match status" value="1"/>
</dbReference>
<keyword evidence="3 10" id="KW-1134">Transmembrane beta strand</keyword>
<dbReference type="Pfam" id="PF00593">
    <property type="entry name" value="TonB_dep_Rec_b-barrel"/>
    <property type="match status" value="1"/>
</dbReference>
<evidence type="ECO:0000256" key="4">
    <source>
        <dbReference type="ARBA" id="ARBA00022692"/>
    </source>
</evidence>
<organism evidence="15 16">
    <name type="scientific">Peiella sedimenti</name>
    <dbReference type="NCBI Taxonomy" id="3061083"/>
    <lineage>
        <taxon>Bacteria</taxon>
        <taxon>Pseudomonadati</taxon>
        <taxon>Pseudomonadota</taxon>
        <taxon>Alphaproteobacteria</taxon>
        <taxon>Caulobacterales</taxon>
        <taxon>Caulobacteraceae</taxon>
        <taxon>Peiella</taxon>
    </lineage>
</organism>
<evidence type="ECO:0000256" key="1">
    <source>
        <dbReference type="ARBA" id="ARBA00004571"/>
    </source>
</evidence>
<evidence type="ECO:0000256" key="12">
    <source>
        <dbReference type="SAM" id="SignalP"/>
    </source>
</evidence>
<evidence type="ECO:0000256" key="5">
    <source>
        <dbReference type="ARBA" id="ARBA00022729"/>
    </source>
</evidence>
<reference evidence="15" key="1">
    <citation type="submission" date="2023-07" db="EMBL/GenBank/DDBJ databases">
        <title>Brevundimonas soil sp. nov., isolated from the soil of chemical plant.</title>
        <authorList>
            <person name="Wu N."/>
        </authorList>
    </citation>
    <scope>NUCLEOTIDE SEQUENCE</scope>
    <source>
        <strain evidence="15">XZ-24</strain>
    </source>
</reference>
<dbReference type="InterPro" id="IPR039426">
    <property type="entry name" value="TonB-dep_rcpt-like"/>
</dbReference>
<dbReference type="InterPro" id="IPR012910">
    <property type="entry name" value="Plug_dom"/>
</dbReference>
<dbReference type="InterPro" id="IPR037066">
    <property type="entry name" value="Plug_dom_sf"/>
</dbReference>
<keyword evidence="7 11" id="KW-0798">TonB box</keyword>
<evidence type="ECO:0000256" key="8">
    <source>
        <dbReference type="ARBA" id="ARBA00023136"/>
    </source>
</evidence>
<protein>
    <submittedName>
        <fullName evidence="15">TonB-dependent receptor</fullName>
    </submittedName>
</protein>
<evidence type="ECO:0000256" key="11">
    <source>
        <dbReference type="RuleBase" id="RU003357"/>
    </source>
</evidence>
<keyword evidence="9 10" id="KW-0998">Cell outer membrane</keyword>
<dbReference type="Gene3D" id="2.170.130.10">
    <property type="entry name" value="TonB-dependent receptor, plug domain"/>
    <property type="match status" value="1"/>
</dbReference>
<dbReference type="SUPFAM" id="SSF56935">
    <property type="entry name" value="Porins"/>
    <property type="match status" value="1"/>
</dbReference>
<keyword evidence="2 10" id="KW-0813">Transport</keyword>
<evidence type="ECO:0000313" key="15">
    <source>
        <dbReference type="EMBL" id="MDO1559049.1"/>
    </source>
</evidence>
<dbReference type="Proteomes" id="UP001169063">
    <property type="component" value="Unassembled WGS sequence"/>
</dbReference>
<proteinExistence type="inferred from homology"/>